<proteinExistence type="predicted"/>
<name>A0ABT1BQI8_9BURK</name>
<dbReference type="Gene3D" id="3.40.630.30">
    <property type="match status" value="1"/>
</dbReference>
<gene>
    <name evidence="2" type="ORF">M0L44_15315</name>
</gene>
<dbReference type="PROSITE" id="PS51186">
    <property type="entry name" value="GNAT"/>
    <property type="match status" value="1"/>
</dbReference>
<dbReference type="Pfam" id="PF13673">
    <property type="entry name" value="Acetyltransf_10"/>
    <property type="match status" value="1"/>
</dbReference>
<evidence type="ECO:0000313" key="2">
    <source>
        <dbReference type="EMBL" id="MCO5978074.1"/>
    </source>
</evidence>
<dbReference type="RefSeq" id="WP_252770675.1">
    <property type="nucleotide sequence ID" value="NZ_JAMXMC010000008.1"/>
</dbReference>
<keyword evidence="3" id="KW-1185">Reference proteome</keyword>
<comment type="caution">
    <text evidence="2">The sequence shown here is derived from an EMBL/GenBank/DDBJ whole genome shotgun (WGS) entry which is preliminary data.</text>
</comment>
<organism evidence="2 3">
    <name type="scientific">Ideonella oryzae</name>
    <dbReference type="NCBI Taxonomy" id="2937441"/>
    <lineage>
        <taxon>Bacteria</taxon>
        <taxon>Pseudomonadati</taxon>
        <taxon>Pseudomonadota</taxon>
        <taxon>Betaproteobacteria</taxon>
        <taxon>Burkholderiales</taxon>
        <taxon>Sphaerotilaceae</taxon>
        <taxon>Ideonella</taxon>
    </lineage>
</organism>
<sequence>MTTQPPDILWTWCRFPDLGLQNLYDLLQLRARVFILEQGPYLDPDGLDQRSWHLLGRLARDWHGLPAGELVLYLRAVDPGVKYDEPALGRVVNHPAVRGLGLGRVLVGEGVRRCDLSWPGQANRISAQAHLADFYGGFGYQAVGEVYLEDDIPHQEMLRPGQAPAA</sequence>
<evidence type="ECO:0000313" key="3">
    <source>
        <dbReference type="Proteomes" id="UP001204851"/>
    </source>
</evidence>
<keyword evidence="2" id="KW-0012">Acyltransferase</keyword>
<accession>A0ABT1BQI8</accession>
<dbReference type="EC" id="2.3.1.-" evidence="2"/>
<reference evidence="2 3" key="1">
    <citation type="submission" date="2022-06" db="EMBL/GenBank/DDBJ databases">
        <title>Ideonella sp. NS12-5 Genome sequencing and assembly.</title>
        <authorList>
            <person name="Jung Y."/>
        </authorList>
    </citation>
    <scope>NUCLEOTIDE SEQUENCE [LARGE SCALE GENOMIC DNA]</scope>
    <source>
        <strain evidence="2 3">NS12-5</strain>
    </source>
</reference>
<feature type="domain" description="N-acetyltransferase" evidence="1">
    <location>
        <begin position="13"/>
        <end position="162"/>
    </location>
</feature>
<dbReference type="InterPro" id="IPR000182">
    <property type="entry name" value="GNAT_dom"/>
</dbReference>
<dbReference type="SUPFAM" id="SSF55729">
    <property type="entry name" value="Acyl-CoA N-acyltransferases (Nat)"/>
    <property type="match status" value="1"/>
</dbReference>
<dbReference type="GO" id="GO:0016746">
    <property type="term" value="F:acyltransferase activity"/>
    <property type="evidence" value="ECO:0007669"/>
    <property type="project" value="UniProtKB-KW"/>
</dbReference>
<protein>
    <submittedName>
        <fullName evidence="2">GNAT family N-acetyltransferase</fullName>
        <ecNumber evidence="2">2.3.1.-</ecNumber>
    </submittedName>
</protein>
<dbReference type="InterPro" id="IPR016181">
    <property type="entry name" value="Acyl_CoA_acyltransferase"/>
</dbReference>
<dbReference type="EMBL" id="JAMXMC010000008">
    <property type="protein sequence ID" value="MCO5978074.1"/>
    <property type="molecule type" value="Genomic_DNA"/>
</dbReference>
<keyword evidence="2" id="KW-0808">Transferase</keyword>
<evidence type="ECO:0000259" key="1">
    <source>
        <dbReference type="PROSITE" id="PS51186"/>
    </source>
</evidence>
<dbReference type="Proteomes" id="UP001204851">
    <property type="component" value="Unassembled WGS sequence"/>
</dbReference>